<dbReference type="GO" id="GO:0000139">
    <property type="term" value="C:Golgi membrane"/>
    <property type="evidence" value="ECO:0007669"/>
    <property type="project" value="UniProtKB-SubCell"/>
</dbReference>
<reference evidence="14" key="1">
    <citation type="submission" date="2021-04" db="EMBL/GenBank/DDBJ databases">
        <authorList>
            <consortium name="Molecular Ecology Group"/>
        </authorList>
    </citation>
    <scope>NUCLEOTIDE SEQUENCE</scope>
</reference>
<comment type="caution">
    <text evidence="14">The sequence shown here is derived from an EMBL/GenBank/DDBJ whole genome shotgun (WGS) entry which is preliminary data.</text>
</comment>
<evidence type="ECO:0000256" key="7">
    <source>
        <dbReference type="ARBA" id="ARBA00022927"/>
    </source>
</evidence>
<keyword evidence="5 12" id="KW-0963">Cytoplasm</keyword>
<keyword evidence="6 12" id="KW-0931">ER-Golgi transport</keyword>
<dbReference type="PANTHER" id="PTHR11043">
    <property type="entry name" value="ZETA-COAT PROTEIN"/>
    <property type="match status" value="1"/>
</dbReference>
<evidence type="ECO:0000256" key="2">
    <source>
        <dbReference type="ARBA" id="ARBA00006972"/>
    </source>
</evidence>
<evidence type="ECO:0000256" key="10">
    <source>
        <dbReference type="ARBA" id="ARBA00023329"/>
    </source>
</evidence>
<dbReference type="Proteomes" id="UP000678393">
    <property type="component" value="Unassembled WGS sequence"/>
</dbReference>
<keyword evidence="4 12" id="KW-0813">Transport</keyword>
<dbReference type="SUPFAM" id="SSF64356">
    <property type="entry name" value="SNARE-like"/>
    <property type="match status" value="1"/>
</dbReference>
<dbReference type="GO" id="GO:0030126">
    <property type="term" value="C:COPI vesicle coat"/>
    <property type="evidence" value="ECO:0007669"/>
    <property type="project" value="UniProtKB-UniRule"/>
</dbReference>
<dbReference type="GO" id="GO:0006886">
    <property type="term" value="P:intracellular protein transport"/>
    <property type="evidence" value="ECO:0007669"/>
    <property type="project" value="TreeGrafter"/>
</dbReference>
<name>A0A8S3ZUM0_9EUPU</name>
<evidence type="ECO:0000313" key="15">
    <source>
        <dbReference type="Proteomes" id="UP000678393"/>
    </source>
</evidence>
<keyword evidence="15" id="KW-1185">Reference proteome</keyword>
<dbReference type="OrthoDB" id="10249988at2759"/>
<comment type="subunit">
    <text evidence="3 12">Oligomeric complex that consists of at least the alpha, beta, beta', gamma, delta, epsilon and zeta subunits.</text>
</comment>
<dbReference type="EMBL" id="CAJHNH020004535">
    <property type="protein sequence ID" value="CAG5131215.1"/>
    <property type="molecule type" value="Genomic_DNA"/>
</dbReference>
<gene>
    <name evidence="14" type="ORF">CUNI_LOCUS16773</name>
</gene>
<protein>
    <recommendedName>
        <fullName evidence="12">Coatomer subunit zeta</fullName>
    </recommendedName>
</protein>
<dbReference type="InterPro" id="IPR039652">
    <property type="entry name" value="Coatomer_zeta"/>
</dbReference>
<keyword evidence="8 12" id="KW-0333">Golgi apparatus</keyword>
<dbReference type="Gene3D" id="3.30.450.60">
    <property type="match status" value="1"/>
</dbReference>
<dbReference type="InterPro" id="IPR022775">
    <property type="entry name" value="AP_mu_sigma_su"/>
</dbReference>
<organism evidence="14 15">
    <name type="scientific">Candidula unifasciata</name>
    <dbReference type="NCBI Taxonomy" id="100452"/>
    <lineage>
        <taxon>Eukaryota</taxon>
        <taxon>Metazoa</taxon>
        <taxon>Spiralia</taxon>
        <taxon>Lophotrochozoa</taxon>
        <taxon>Mollusca</taxon>
        <taxon>Gastropoda</taxon>
        <taxon>Heterobranchia</taxon>
        <taxon>Euthyneura</taxon>
        <taxon>Panpulmonata</taxon>
        <taxon>Eupulmonata</taxon>
        <taxon>Stylommatophora</taxon>
        <taxon>Helicina</taxon>
        <taxon>Helicoidea</taxon>
        <taxon>Geomitridae</taxon>
        <taxon>Candidula</taxon>
    </lineage>
</organism>
<sequence length="192" mass="21381">MDGGLLEPSLYAIKAIAILDNDGNRLLAKYYDESFPTTKEQKAFEKNLFNKTHRANAEIIMFEGLTCVYKSNVDLFFYVVGSSQENELILASVLNAFYDSISQILRKNVEKRTLLDNMDAVFLAADELCDGGIILEADSNAVVQKVAIKNDDIPLGEQTMAQITSKYGQQVSAATDRVLQSAKDQIKWSLLK</sequence>
<dbReference type="GO" id="GO:0006890">
    <property type="term" value="P:retrograde vesicle-mediated transport, Golgi to endoplasmic reticulum"/>
    <property type="evidence" value="ECO:0007669"/>
    <property type="project" value="UniProtKB-UniRule"/>
</dbReference>
<evidence type="ECO:0000256" key="12">
    <source>
        <dbReference type="RuleBase" id="RU366053"/>
    </source>
</evidence>
<evidence type="ECO:0000256" key="1">
    <source>
        <dbReference type="ARBA" id="ARBA00004255"/>
    </source>
</evidence>
<evidence type="ECO:0000256" key="3">
    <source>
        <dbReference type="ARBA" id="ARBA00011775"/>
    </source>
</evidence>
<comment type="similarity">
    <text evidence="2 12">Belongs to the adaptor complexes small subunit family.</text>
</comment>
<evidence type="ECO:0000256" key="5">
    <source>
        <dbReference type="ARBA" id="ARBA00022490"/>
    </source>
</evidence>
<evidence type="ECO:0000256" key="9">
    <source>
        <dbReference type="ARBA" id="ARBA00023136"/>
    </source>
</evidence>
<evidence type="ECO:0000256" key="4">
    <source>
        <dbReference type="ARBA" id="ARBA00022448"/>
    </source>
</evidence>
<feature type="domain" description="AP complex mu/sigma subunit" evidence="13">
    <location>
        <begin position="13"/>
        <end position="150"/>
    </location>
</feature>
<evidence type="ECO:0000256" key="8">
    <source>
        <dbReference type="ARBA" id="ARBA00023034"/>
    </source>
</evidence>
<accession>A0A8S3ZUM0</accession>
<evidence type="ECO:0000256" key="6">
    <source>
        <dbReference type="ARBA" id="ARBA00022892"/>
    </source>
</evidence>
<comment type="function">
    <text evidence="11">The coatomer is a cytosolic protein complex that binds to dilysine motifs and reversibly associates with Golgi non-clathrin-coated vesicles, which further mediate biosynthetic protein transport from the ER, via the Golgi up to the trans Golgi network. Coatomer complex is required for budding from Golgi membranes, and is essential for the retrograde Golgi-to-ER transport of dilysine-tagged proteins. The zeta subunit may be involved in regulating the coat assembly and, hence, the rate of biosynthetic protein transport due to its association-dissociation properties with the coatomer complex.</text>
</comment>
<evidence type="ECO:0000259" key="13">
    <source>
        <dbReference type="Pfam" id="PF01217"/>
    </source>
</evidence>
<dbReference type="FunFam" id="3.30.450.60:FF:000008">
    <property type="entry name" value="Coatomer subunit zeta-1 isoform 1"/>
    <property type="match status" value="1"/>
</dbReference>
<dbReference type="PANTHER" id="PTHR11043:SF0">
    <property type="entry name" value="COATOMER SUBUNIT ZETA"/>
    <property type="match status" value="1"/>
</dbReference>
<dbReference type="GO" id="GO:0006891">
    <property type="term" value="P:intra-Golgi vesicle-mediated transport"/>
    <property type="evidence" value="ECO:0007669"/>
    <property type="project" value="TreeGrafter"/>
</dbReference>
<dbReference type="CDD" id="cd14829">
    <property type="entry name" value="Zeta-COP"/>
    <property type="match status" value="1"/>
</dbReference>
<evidence type="ECO:0000256" key="11">
    <source>
        <dbReference type="ARBA" id="ARBA00045555"/>
    </source>
</evidence>
<keyword evidence="9 12" id="KW-0472">Membrane</keyword>
<evidence type="ECO:0000313" key="14">
    <source>
        <dbReference type="EMBL" id="CAG5131215.1"/>
    </source>
</evidence>
<dbReference type="InterPro" id="IPR011012">
    <property type="entry name" value="Longin-like_dom_sf"/>
</dbReference>
<dbReference type="Pfam" id="PF01217">
    <property type="entry name" value="Clat_adaptor_s"/>
    <property type="match status" value="1"/>
</dbReference>
<keyword evidence="10 12" id="KW-0968">Cytoplasmic vesicle</keyword>
<keyword evidence="7 12" id="KW-0653">Protein transport</keyword>
<dbReference type="AlphaFoldDB" id="A0A8S3ZUM0"/>
<proteinExistence type="inferred from homology"/>
<comment type="subcellular location">
    <subcellularLocation>
        <location evidence="12">Cytoplasm</location>
    </subcellularLocation>
    <subcellularLocation>
        <location evidence="1 12">Golgi apparatus membrane</location>
        <topology evidence="1 12">Peripheral membrane protein</topology>
        <orientation evidence="1 12">Cytoplasmic side</orientation>
    </subcellularLocation>
    <subcellularLocation>
        <location evidence="12">Cytoplasmic vesicle</location>
        <location evidence="12">COPI-coated vesicle membrane</location>
        <topology evidence="12">Peripheral membrane protein</topology>
        <orientation evidence="12">Cytoplasmic side</orientation>
    </subcellularLocation>
</comment>